<dbReference type="PIRSF" id="PIRSF006268">
    <property type="entry name" value="ApbE"/>
    <property type="match status" value="1"/>
</dbReference>
<gene>
    <name evidence="13" type="ORF">ENV35_06680</name>
</gene>
<comment type="caution">
    <text evidence="13">The sequence shown here is derived from an EMBL/GenBank/DDBJ whole genome shotgun (WGS) entry which is preliminary data.</text>
</comment>
<evidence type="ECO:0000256" key="3">
    <source>
        <dbReference type="ARBA" id="ARBA00022630"/>
    </source>
</evidence>
<feature type="binding site" evidence="11">
    <location>
        <position position="173"/>
    </location>
    <ligand>
        <name>Mg(2+)</name>
        <dbReference type="ChEBI" id="CHEBI:18420"/>
    </ligand>
</feature>
<keyword evidence="7 10" id="KW-0460">Magnesium</keyword>
<name>A0A7C3SRR3_9BACT</name>
<evidence type="ECO:0000313" key="13">
    <source>
        <dbReference type="EMBL" id="HGB31542.1"/>
    </source>
</evidence>
<organism evidence="13">
    <name type="scientific">Dictyoglomus turgidum</name>
    <dbReference type="NCBI Taxonomy" id="513050"/>
    <lineage>
        <taxon>Bacteria</taxon>
        <taxon>Pseudomonadati</taxon>
        <taxon>Dictyoglomota</taxon>
        <taxon>Dictyoglomia</taxon>
        <taxon>Dictyoglomales</taxon>
        <taxon>Dictyoglomaceae</taxon>
        <taxon>Dictyoglomus</taxon>
    </lineage>
</organism>
<reference evidence="13" key="1">
    <citation type="journal article" date="2020" name="mSystems">
        <title>Genome- and Community-Level Interaction Insights into Carbon Utilization and Element Cycling Functions of Hydrothermarchaeota in Hydrothermal Sediment.</title>
        <authorList>
            <person name="Zhou Z."/>
            <person name="Liu Y."/>
            <person name="Xu W."/>
            <person name="Pan J."/>
            <person name="Luo Z.H."/>
            <person name="Li M."/>
        </authorList>
    </citation>
    <scope>NUCLEOTIDE SEQUENCE [LARGE SCALE GENOMIC DNA]</scope>
    <source>
        <strain evidence="13">SpSt-751</strain>
    </source>
</reference>
<evidence type="ECO:0000256" key="9">
    <source>
        <dbReference type="ARBA" id="ARBA00048540"/>
    </source>
</evidence>
<dbReference type="GO" id="GO:0046872">
    <property type="term" value="F:metal ion binding"/>
    <property type="evidence" value="ECO:0007669"/>
    <property type="project" value="UniProtKB-UniRule"/>
</dbReference>
<evidence type="ECO:0000256" key="8">
    <source>
        <dbReference type="ARBA" id="ARBA00031306"/>
    </source>
</evidence>
<comment type="catalytic activity">
    <reaction evidence="9 10">
        <text>L-threonyl-[protein] + FAD = FMN-L-threonyl-[protein] + AMP + H(+)</text>
        <dbReference type="Rhea" id="RHEA:36847"/>
        <dbReference type="Rhea" id="RHEA-COMP:11060"/>
        <dbReference type="Rhea" id="RHEA-COMP:11061"/>
        <dbReference type="ChEBI" id="CHEBI:15378"/>
        <dbReference type="ChEBI" id="CHEBI:30013"/>
        <dbReference type="ChEBI" id="CHEBI:57692"/>
        <dbReference type="ChEBI" id="CHEBI:74257"/>
        <dbReference type="ChEBI" id="CHEBI:456215"/>
        <dbReference type="EC" id="2.7.1.180"/>
    </reaction>
</comment>
<keyword evidence="12" id="KW-1133">Transmembrane helix</keyword>
<evidence type="ECO:0000256" key="7">
    <source>
        <dbReference type="ARBA" id="ARBA00022842"/>
    </source>
</evidence>
<evidence type="ECO:0000256" key="6">
    <source>
        <dbReference type="ARBA" id="ARBA00022827"/>
    </source>
</evidence>
<dbReference type="GO" id="GO:0016740">
    <property type="term" value="F:transferase activity"/>
    <property type="evidence" value="ECO:0007669"/>
    <property type="project" value="UniProtKB-UniRule"/>
</dbReference>
<dbReference type="PANTHER" id="PTHR30040">
    <property type="entry name" value="THIAMINE BIOSYNTHESIS LIPOPROTEIN APBE"/>
    <property type="match status" value="1"/>
</dbReference>
<evidence type="ECO:0000256" key="4">
    <source>
        <dbReference type="ARBA" id="ARBA00022679"/>
    </source>
</evidence>
<dbReference type="AlphaFoldDB" id="A0A7C3SRR3"/>
<feature type="binding site" evidence="11">
    <location>
        <position position="289"/>
    </location>
    <ligand>
        <name>Mg(2+)</name>
        <dbReference type="ChEBI" id="CHEBI:18420"/>
    </ligand>
</feature>
<comment type="cofactor">
    <cofactor evidence="11">
        <name>Mg(2+)</name>
        <dbReference type="ChEBI" id="CHEBI:18420"/>
    </cofactor>
    <cofactor evidence="11">
        <name>Mn(2+)</name>
        <dbReference type="ChEBI" id="CHEBI:29035"/>
    </cofactor>
    <text evidence="11">Magnesium. Can also use manganese.</text>
</comment>
<feature type="binding site" evidence="11">
    <location>
        <position position="285"/>
    </location>
    <ligand>
        <name>Mg(2+)</name>
        <dbReference type="ChEBI" id="CHEBI:18420"/>
    </ligand>
</feature>
<dbReference type="SUPFAM" id="SSF143631">
    <property type="entry name" value="ApbE-like"/>
    <property type="match status" value="1"/>
</dbReference>
<dbReference type="Pfam" id="PF02424">
    <property type="entry name" value="ApbE"/>
    <property type="match status" value="1"/>
</dbReference>
<feature type="transmembrane region" description="Helical" evidence="12">
    <location>
        <begin position="6"/>
        <end position="25"/>
    </location>
</feature>
<dbReference type="Gene3D" id="3.10.520.10">
    <property type="entry name" value="ApbE-like domains"/>
    <property type="match status" value="1"/>
</dbReference>
<protein>
    <recommendedName>
        <fullName evidence="2 10">FAD:protein FMN transferase</fullName>
        <ecNumber evidence="1 10">2.7.1.180</ecNumber>
    </recommendedName>
    <alternativeName>
        <fullName evidence="8 10">Flavin transferase</fullName>
    </alternativeName>
</protein>
<dbReference type="PANTHER" id="PTHR30040:SF2">
    <property type="entry name" value="FAD:PROTEIN FMN TRANSFERASE"/>
    <property type="match status" value="1"/>
</dbReference>
<evidence type="ECO:0000256" key="10">
    <source>
        <dbReference type="PIRNR" id="PIRNR006268"/>
    </source>
</evidence>
<keyword evidence="3 10" id="KW-0285">Flavoprotein</keyword>
<evidence type="ECO:0000256" key="11">
    <source>
        <dbReference type="PIRSR" id="PIRSR006268-2"/>
    </source>
</evidence>
<accession>A0A7C3SRR3</accession>
<comment type="similarity">
    <text evidence="10">Belongs to the ApbE family.</text>
</comment>
<evidence type="ECO:0000256" key="5">
    <source>
        <dbReference type="ARBA" id="ARBA00022723"/>
    </source>
</evidence>
<evidence type="ECO:0000256" key="1">
    <source>
        <dbReference type="ARBA" id="ARBA00011955"/>
    </source>
</evidence>
<evidence type="ECO:0000256" key="12">
    <source>
        <dbReference type="SAM" id="Phobius"/>
    </source>
</evidence>
<proteinExistence type="inferred from homology"/>
<dbReference type="InterPro" id="IPR003374">
    <property type="entry name" value="ApbE-like_sf"/>
</dbReference>
<dbReference type="EMBL" id="DTGA01000173">
    <property type="protein sequence ID" value="HGB31542.1"/>
    <property type="molecule type" value="Genomic_DNA"/>
</dbReference>
<keyword evidence="12" id="KW-0472">Membrane</keyword>
<keyword evidence="5 10" id="KW-0479">Metal-binding</keyword>
<dbReference type="EC" id="2.7.1.180" evidence="1 10"/>
<evidence type="ECO:0000256" key="2">
    <source>
        <dbReference type="ARBA" id="ARBA00016337"/>
    </source>
</evidence>
<dbReference type="InterPro" id="IPR024932">
    <property type="entry name" value="ApbE"/>
</dbReference>
<keyword evidence="4 10" id="KW-0808">Transferase</keyword>
<sequence>MSNKGSYIIKTLIILTLLIFSIFLVRSYERNREASQIGILMDTFVDIRVWGKDSDKALKESWKLLEDLSNKIDRFNPNSEISKINKNAGDYVEVSSDTLNIIKKAKYFAQITNGYFDPTIAPLMKIWGFYDKNYRIPYKKEIEDKLKYVDYRKIYIEGNKVMIEKGMELDLGGIAKGYLIDRIFEVLRKYSIDRAVLNLGGQVGVYGSPQKGALWEVSIRHPRKDQDFIGRVFIKEGSVSTSGDYERFFIKDNKRYCHIINPKDGYPSNSVISVSVISKSGTEADALSTAFFILGKDAISLWKEKFSYLGLVIVFPNLNLWYSPNLEFEVESKK</sequence>
<keyword evidence="12" id="KW-0812">Transmembrane</keyword>
<keyword evidence="6 10" id="KW-0274">FAD</keyword>